<dbReference type="EMBL" id="LFZO01000131">
    <property type="protein sequence ID" value="KXT13033.1"/>
    <property type="molecule type" value="Genomic_DNA"/>
</dbReference>
<proteinExistence type="predicted"/>
<comment type="caution">
    <text evidence="2">The sequence shown here is derived from an EMBL/GenBank/DDBJ whole genome shotgun (WGS) entry which is preliminary data.</text>
</comment>
<organism evidence="2 3">
    <name type="scientific">Pseudocercospora musae</name>
    <dbReference type="NCBI Taxonomy" id="113226"/>
    <lineage>
        <taxon>Eukaryota</taxon>
        <taxon>Fungi</taxon>
        <taxon>Dikarya</taxon>
        <taxon>Ascomycota</taxon>
        <taxon>Pezizomycotina</taxon>
        <taxon>Dothideomycetes</taxon>
        <taxon>Dothideomycetidae</taxon>
        <taxon>Mycosphaerellales</taxon>
        <taxon>Mycosphaerellaceae</taxon>
        <taxon>Pseudocercospora</taxon>
    </lineage>
</organism>
<gene>
    <name evidence="2" type="ORF">AC579_3476</name>
</gene>
<name>A0A139IE46_9PEZI</name>
<evidence type="ECO:0000256" key="1">
    <source>
        <dbReference type="SAM" id="MobiDB-lite"/>
    </source>
</evidence>
<evidence type="ECO:0000313" key="2">
    <source>
        <dbReference type="EMBL" id="KXT13033.1"/>
    </source>
</evidence>
<evidence type="ECO:0000313" key="3">
    <source>
        <dbReference type="Proteomes" id="UP000073492"/>
    </source>
</evidence>
<protein>
    <submittedName>
        <fullName evidence="2">Uncharacterized protein</fullName>
    </submittedName>
</protein>
<feature type="region of interest" description="Disordered" evidence="1">
    <location>
        <begin position="52"/>
        <end position="73"/>
    </location>
</feature>
<sequence length="73" mass="7901">MRFGTTFIAPLRLDCDTIVPAGPATSLDLEAPIQILSFQQIADATLPNCPSTFKRKQAPAPEVYGGTKDIKRP</sequence>
<reference evidence="2 3" key="1">
    <citation type="submission" date="2015-07" db="EMBL/GenBank/DDBJ databases">
        <title>Comparative genomics of the Sigatoka disease complex on banana suggests a link between parallel evolutionary changes in Pseudocercospora fijiensis and Pseudocercospora eumusae and increased virulence on the banana host.</title>
        <authorList>
            <person name="Chang T.-C."/>
            <person name="Salvucci A."/>
            <person name="Crous P.W."/>
            <person name="Stergiopoulos I."/>
        </authorList>
    </citation>
    <scope>NUCLEOTIDE SEQUENCE [LARGE SCALE GENOMIC DNA]</scope>
    <source>
        <strain evidence="2 3">CBS 116634</strain>
    </source>
</reference>
<dbReference type="AlphaFoldDB" id="A0A139IE46"/>
<keyword evidence="3" id="KW-1185">Reference proteome</keyword>
<dbReference type="Proteomes" id="UP000073492">
    <property type="component" value="Unassembled WGS sequence"/>
</dbReference>
<accession>A0A139IE46</accession>